<dbReference type="RefSeq" id="XP_015897935.3">
    <property type="nucleotide sequence ID" value="XM_016042449.4"/>
</dbReference>
<dbReference type="Proteomes" id="UP001652623">
    <property type="component" value="Chromosome 8"/>
</dbReference>
<proteinExistence type="predicted"/>
<name>A0A6P4AR72_ZIZJJ</name>
<dbReference type="InterPro" id="IPR049065">
    <property type="entry name" value="Nakanori"/>
</dbReference>
<dbReference type="AlphaFoldDB" id="A0A6P4AR72"/>
<dbReference type="InterPro" id="IPR053085">
    <property type="entry name" value="Jasmonate-induced_protein"/>
</dbReference>
<gene>
    <name evidence="2" type="primary">LOC107431510</name>
</gene>
<evidence type="ECO:0000313" key="1">
    <source>
        <dbReference type="Proteomes" id="UP001652623"/>
    </source>
</evidence>
<protein>
    <submittedName>
        <fullName evidence="2">23 kDa jasmonate-induced protein</fullName>
    </submittedName>
</protein>
<evidence type="ECO:0000313" key="2">
    <source>
        <dbReference type="RefSeq" id="XP_015897935.3"/>
    </source>
</evidence>
<dbReference type="Pfam" id="PF21230">
    <property type="entry name" value="Nakanori"/>
    <property type="match status" value="1"/>
</dbReference>
<accession>A0A6P4AR72</accession>
<organism evidence="1 2">
    <name type="scientific">Ziziphus jujuba</name>
    <name type="common">Chinese jujube</name>
    <name type="synonym">Ziziphus sativa</name>
    <dbReference type="NCBI Taxonomy" id="326968"/>
    <lineage>
        <taxon>Eukaryota</taxon>
        <taxon>Viridiplantae</taxon>
        <taxon>Streptophyta</taxon>
        <taxon>Embryophyta</taxon>
        <taxon>Tracheophyta</taxon>
        <taxon>Spermatophyta</taxon>
        <taxon>Magnoliopsida</taxon>
        <taxon>eudicotyledons</taxon>
        <taxon>Gunneridae</taxon>
        <taxon>Pentapetalae</taxon>
        <taxon>rosids</taxon>
        <taxon>fabids</taxon>
        <taxon>Rosales</taxon>
        <taxon>Rhamnaceae</taxon>
        <taxon>Paliureae</taxon>
        <taxon>Ziziphus</taxon>
    </lineage>
</organism>
<dbReference type="PANTHER" id="PTHR36482:SF5">
    <property type="entry name" value="23 KDA JASMONATE-INDUCED PROTEIN-LIKE"/>
    <property type="match status" value="1"/>
</dbReference>
<sequence>MAASVPVNVFGEPITDATVRKYFPDKKEITRKDRAYFAYNLQEADKKHDEAQEYVLQQFKEWYGQEAATLITIYNATGDTLTYYTHHDFHGHIETPHKYTQEIQNGQWAAFLHVGSYAAVVYSGRNSKGQEIGWLHSWYNKASDNRKFVFTEVQWPEHYDSGKVWKYVESEMKINSYDNTAIGCYTIASFSKEYPYKYEGTMTLDSVL</sequence>
<dbReference type="PANTHER" id="PTHR36482">
    <property type="entry name" value="OSJNBA0024J22.15 PROTEIN"/>
    <property type="match status" value="1"/>
</dbReference>
<keyword evidence="1" id="KW-1185">Reference proteome</keyword>
<reference evidence="2" key="1">
    <citation type="submission" date="2025-08" db="UniProtKB">
        <authorList>
            <consortium name="RefSeq"/>
        </authorList>
    </citation>
    <scope>IDENTIFICATION</scope>
    <source>
        <tissue evidence="2">Seedling</tissue>
    </source>
</reference>
<dbReference type="KEGG" id="zju:107431510"/>
<dbReference type="InParanoid" id="A0A6P4AR72"/>
<dbReference type="GeneID" id="107431510"/>